<protein>
    <submittedName>
        <fullName evidence="3">DUF349 domain-containing protein</fullName>
    </submittedName>
</protein>
<proteinExistence type="predicted"/>
<feature type="region of interest" description="Disordered" evidence="2">
    <location>
        <begin position="70"/>
        <end position="99"/>
    </location>
</feature>
<dbReference type="EMBL" id="JADILY010000102">
    <property type="protein sequence ID" value="MBO8481865.1"/>
    <property type="molecule type" value="Genomic_DNA"/>
</dbReference>
<evidence type="ECO:0000313" key="3">
    <source>
        <dbReference type="EMBL" id="MBO8481865.1"/>
    </source>
</evidence>
<reference evidence="3" key="2">
    <citation type="journal article" date="2021" name="PeerJ">
        <title>Extensive microbial diversity within the chicken gut microbiome revealed by metagenomics and culture.</title>
        <authorList>
            <person name="Gilroy R."/>
            <person name="Ravi A."/>
            <person name="Getino M."/>
            <person name="Pursley I."/>
            <person name="Horton D.L."/>
            <person name="Alikhan N.F."/>
            <person name="Baker D."/>
            <person name="Gharbi K."/>
            <person name="Hall N."/>
            <person name="Watson M."/>
            <person name="Adriaenssens E.M."/>
            <person name="Foster-Nyarko E."/>
            <person name="Jarju S."/>
            <person name="Secka A."/>
            <person name="Antonio M."/>
            <person name="Oren A."/>
            <person name="Chaudhuri R.R."/>
            <person name="La Ragione R."/>
            <person name="Hildebrand F."/>
            <person name="Pallen M.J."/>
        </authorList>
    </citation>
    <scope>NUCLEOTIDE SEQUENCE</scope>
    <source>
        <strain evidence="3">B3-2255</strain>
    </source>
</reference>
<feature type="coiled-coil region" evidence="1">
    <location>
        <begin position="495"/>
        <end position="586"/>
    </location>
</feature>
<reference evidence="3" key="1">
    <citation type="submission" date="2020-10" db="EMBL/GenBank/DDBJ databases">
        <authorList>
            <person name="Gilroy R."/>
        </authorList>
    </citation>
    <scope>NUCLEOTIDE SEQUENCE</scope>
    <source>
        <strain evidence="3">B3-2255</strain>
    </source>
</reference>
<dbReference type="Proteomes" id="UP000823772">
    <property type="component" value="Unassembled WGS sequence"/>
</dbReference>
<dbReference type="InterPro" id="IPR007139">
    <property type="entry name" value="DUF349"/>
</dbReference>
<comment type="caution">
    <text evidence="3">The sequence shown here is derived from an EMBL/GenBank/DDBJ whole genome shotgun (WGS) entry which is preliminary data.</text>
</comment>
<dbReference type="Pfam" id="PF03993">
    <property type="entry name" value="DUF349"/>
    <property type="match status" value="5"/>
</dbReference>
<keyword evidence="1" id="KW-0175">Coiled coil</keyword>
<evidence type="ECO:0000313" key="4">
    <source>
        <dbReference type="Proteomes" id="UP000823772"/>
    </source>
</evidence>
<feature type="compositionally biased region" description="Basic and acidic residues" evidence="2">
    <location>
        <begin position="90"/>
        <end position="99"/>
    </location>
</feature>
<evidence type="ECO:0000256" key="1">
    <source>
        <dbReference type="SAM" id="Coils"/>
    </source>
</evidence>
<dbReference type="AlphaFoldDB" id="A0A9D9NQB8"/>
<gene>
    <name evidence="3" type="ORF">IAC87_04895</name>
</gene>
<accession>A0A9D9NQB8</accession>
<name>A0A9D9NQB8_9BACT</name>
<evidence type="ECO:0000256" key="2">
    <source>
        <dbReference type="SAM" id="MobiDB-lite"/>
    </source>
</evidence>
<sequence>MSEDIVTINDVQPEAKNEKEYVDFSEKSLSEILDIFSGMLEAEDHHDLYKNAEHLKAAFYKNLKKERAAVRASATDDGESSSDSEAPVSEEPRDIPFSGEEQRFKEMYSKYKIERAEYNARNERQMEENLVTKLGIIDEIKALIEKGDVSHGFSEFRALQQKWRETGPIPNSRYKDVYETYQHTVEMFYDLVSIDRDLRDIDFKKNLEVKTRFCEMAEKLAENKNVVEAFRTLQKLHEEWKEFGPVAKEYRDSIWERFKAATSVINKKYQAYFEEQKARFKANLETKTALCEKAEEIAGKAIESAKEWSRNAEEIVSLQEQWKKAGAVARKDSQKIYDRFRAACNSFYDRRKAYFDSFKDEMQENLRKKIAICEQAEALMDSEDWKKTTEAFIELQKQWKEIGPVSRKKSEQLWKRFRAACDKFFENRNSNSDDPSVGLYLNLKSKRALLKEIEAFVPSGNEEEDVKAMRDFAERWNSIGYVPIKEKAKLSAAYKAALEDKFPFAEKELRSMRQQSRKPAARPMSEKERLISIYNKKEAELATYENNIGFLSQSSGALMKHLQDQIEASKAELAKLEAQIKELEKTENTEE</sequence>
<organism evidence="3 4">
    <name type="scientific">Candidatus Merdivivens faecigallinarum</name>
    <dbReference type="NCBI Taxonomy" id="2840871"/>
    <lineage>
        <taxon>Bacteria</taxon>
        <taxon>Pseudomonadati</taxon>
        <taxon>Bacteroidota</taxon>
        <taxon>Bacteroidia</taxon>
        <taxon>Bacteroidales</taxon>
        <taxon>Muribaculaceae</taxon>
        <taxon>Muribaculaceae incertae sedis</taxon>
        <taxon>Candidatus Merdivivens</taxon>
    </lineage>
</organism>